<evidence type="ECO:0000259" key="8">
    <source>
        <dbReference type="SMART" id="SM00829"/>
    </source>
</evidence>
<gene>
    <name evidence="9" type="ORF">LIPSTDRAFT_72797</name>
</gene>
<dbReference type="CDD" id="cd05285">
    <property type="entry name" value="sorbitol_DH"/>
    <property type="match status" value="1"/>
</dbReference>
<feature type="domain" description="Enoyl reductase (ER)" evidence="8">
    <location>
        <begin position="13"/>
        <end position="350"/>
    </location>
</feature>
<dbReference type="InterPro" id="IPR013149">
    <property type="entry name" value="ADH-like_C"/>
</dbReference>
<dbReference type="InterPro" id="IPR020843">
    <property type="entry name" value="ER"/>
</dbReference>
<dbReference type="EMBL" id="KV454296">
    <property type="protein sequence ID" value="ODQ72102.1"/>
    <property type="molecule type" value="Genomic_DNA"/>
</dbReference>
<proteinExistence type="inferred from homology"/>
<evidence type="ECO:0000256" key="4">
    <source>
        <dbReference type="ARBA" id="ARBA00022833"/>
    </source>
</evidence>
<sequence length="355" mass="37276">MTLTGENPSFVLQKVNEVSFEERPIPALYSPKDVRIEIKQTGICGSDVHYYTHGAIGSFIVKSPMVLGHESAGVVAEVGSGVTSLKVGDRVALEPGIPCRYCDHCKAGQYNLCADMKFAATPPYDGTLCRYYVLPEDFCVKLPDTVSLEEGALVEPLSVAVHVSKLAKITPGSSVVVFGAGPVGLLCCAVAKAFGATTVTAVDLVQTRLDLAKEVAATHFFVPTKGDSAAESAAKIKALLAGKAPQFAIDASGAAASVNTAIHVLAQGGTYVQAGMGAPEITFPITEFTVKELTAHGSFRYGPGDYQLAVELVSSGMVDVKKLITHRVKFEEAEEAFKLVVKGQGVKILIGGPSV</sequence>
<evidence type="ECO:0000256" key="5">
    <source>
        <dbReference type="ARBA" id="ARBA00023002"/>
    </source>
</evidence>
<dbReference type="GO" id="GO:0006062">
    <property type="term" value="P:sorbitol catabolic process"/>
    <property type="evidence" value="ECO:0007669"/>
    <property type="project" value="TreeGrafter"/>
</dbReference>
<dbReference type="SUPFAM" id="SSF51735">
    <property type="entry name" value="NAD(P)-binding Rossmann-fold domains"/>
    <property type="match status" value="1"/>
</dbReference>
<protein>
    <recommendedName>
        <fullName evidence="8">Enoyl reductase (ER) domain-containing protein</fullName>
    </recommendedName>
</protein>
<dbReference type="Proteomes" id="UP000094385">
    <property type="component" value="Unassembled WGS sequence"/>
</dbReference>
<reference evidence="9 10" key="1">
    <citation type="journal article" date="2016" name="Proc. Natl. Acad. Sci. U.S.A.">
        <title>Comparative genomics of biotechnologically important yeasts.</title>
        <authorList>
            <person name="Riley R."/>
            <person name="Haridas S."/>
            <person name="Wolfe K.H."/>
            <person name="Lopes M.R."/>
            <person name="Hittinger C.T."/>
            <person name="Goeker M."/>
            <person name="Salamov A.A."/>
            <person name="Wisecaver J.H."/>
            <person name="Long T.M."/>
            <person name="Calvey C.H."/>
            <person name="Aerts A.L."/>
            <person name="Barry K.W."/>
            <person name="Choi C."/>
            <person name="Clum A."/>
            <person name="Coughlan A.Y."/>
            <person name="Deshpande S."/>
            <person name="Douglass A.P."/>
            <person name="Hanson S.J."/>
            <person name="Klenk H.-P."/>
            <person name="LaButti K.M."/>
            <person name="Lapidus A."/>
            <person name="Lindquist E.A."/>
            <person name="Lipzen A.M."/>
            <person name="Meier-Kolthoff J.P."/>
            <person name="Ohm R.A."/>
            <person name="Otillar R.P."/>
            <person name="Pangilinan J.L."/>
            <person name="Peng Y."/>
            <person name="Rokas A."/>
            <person name="Rosa C.A."/>
            <person name="Scheuner C."/>
            <person name="Sibirny A.A."/>
            <person name="Slot J.C."/>
            <person name="Stielow J.B."/>
            <person name="Sun H."/>
            <person name="Kurtzman C.P."/>
            <person name="Blackwell M."/>
            <person name="Grigoriev I.V."/>
            <person name="Jeffries T.W."/>
        </authorList>
    </citation>
    <scope>NUCLEOTIDE SEQUENCE [LARGE SCALE GENOMIC DNA]</scope>
    <source>
        <strain evidence="9 10">NRRL Y-11557</strain>
    </source>
</reference>
<dbReference type="PROSITE" id="PS00059">
    <property type="entry name" value="ADH_ZINC"/>
    <property type="match status" value="1"/>
</dbReference>
<keyword evidence="4 7" id="KW-0862">Zinc</keyword>
<dbReference type="PANTHER" id="PTHR43161:SF9">
    <property type="entry name" value="SORBITOL DEHYDROGENASE"/>
    <property type="match status" value="1"/>
</dbReference>
<evidence type="ECO:0000313" key="10">
    <source>
        <dbReference type="Proteomes" id="UP000094385"/>
    </source>
</evidence>
<dbReference type="FunFam" id="3.40.50.720:FF:000068">
    <property type="entry name" value="Sorbitol dehydrogenase"/>
    <property type="match status" value="1"/>
</dbReference>
<evidence type="ECO:0000256" key="7">
    <source>
        <dbReference type="RuleBase" id="RU361277"/>
    </source>
</evidence>
<dbReference type="OrthoDB" id="3941538at2759"/>
<dbReference type="InterPro" id="IPR002328">
    <property type="entry name" value="ADH_Zn_CS"/>
</dbReference>
<dbReference type="Pfam" id="PF08240">
    <property type="entry name" value="ADH_N"/>
    <property type="match status" value="1"/>
</dbReference>
<evidence type="ECO:0000256" key="1">
    <source>
        <dbReference type="ARBA" id="ARBA00001947"/>
    </source>
</evidence>
<dbReference type="InterPro" id="IPR036291">
    <property type="entry name" value="NAD(P)-bd_dom_sf"/>
</dbReference>
<dbReference type="GO" id="GO:0003939">
    <property type="term" value="F:L-iditol 2-dehydrogenase (NAD+) activity"/>
    <property type="evidence" value="ECO:0007669"/>
    <property type="project" value="TreeGrafter"/>
</dbReference>
<evidence type="ECO:0000256" key="3">
    <source>
        <dbReference type="ARBA" id="ARBA00022723"/>
    </source>
</evidence>
<dbReference type="STRING" id="675824.A0A1E3Q4N8"/>
<dbReference type="AlphaFoldDB" id="A0A1E3Q4N8"/>
<dbReference type="Pfam" id="PF00107">
    <property type="entry name" value="ADH_zinc_N"/>
    <property type="match status" value="1"/>
</dbReference>
<dbReference type="SMART" id="SM00829">
    <property type="entry name" value="PKS_ER"/>
    <property type="match status" value="1"/>
</dbReference>
<comment type="similarity">
    <text evidence="2 7">Belongs to the zinc-containing alcohol dehydrogenase family.</text>
</comment>
<dbReference type="Gene3D" id="3.40.50.720">
    <property type="entry name" value="NAD(P)-binding Rossmann-like Domain"/>
    <property type="match status" value="1"/>
</dbReference>
<accession>A0A1E3Q4N8</accession>
<dbReference type="InterPro" id="IPR045306">
    <property type="entry name" value="SDH-like"/>
</dbReference>
<evidence type="ECO:0000256" key="2">
    <source>
        <dbReference type="ARBA" id="ARBA00008072"/>
    </source>
</evidence>
<dbReference type="GO" id="GO:0008270">
    <property type="term" value="F:zinc ion binding"/>
    <property type="evidence" value="ECO:0007669"/>
    <property type="project" value="InterPro"/>
</dbReference>
<evidence type="ECO:0000256" key="6">
    <source>
        <dbReference type="ARBA" id="ARBA00023027"/>
    </source>
</evidence>
<keyword evidence="3 7" id="KW-0479">Metal-binding</keyword>
<comment type="cofactor">
    <cofactor evidence="1 7">
        <name>Zn(2+)</name>
        <dbReference type="ChEBI" id="CHEBI:29105"/>
    </cofactor>
</comment>
<dbReference type="InterPro" id="IPR013154">
    <property type="entry name" value="ADH-like_N"/>
</dbReference>
<keyword evidence="5" id="KW-0560">Oxidoreductase</keyword>
<name>A0A1E3Q4N8_LIPST</name>
<keyword evidence="6" id="KW-0520">NAD</keyword>
<keyword evidence="10" id="KW-1185">Reference proteome</keyword>
<organism evidence="9 10">
    <name type="scientific">Lipomyces starkeyi NRRL Y-11557</name>
    <dbReference type="NCBI Taxonomy" id="675824"/>
    <lineage>
        <taxon>Eukaryota</taxon>
        <taxon>Fungi</taxon>
        <taxon>Dikarya</taxon>
        <taxon>Ascomycota</taxon>
        <taxon>Saccharomycotina</taxon>
        <taxon>Lipomycetes</taxon>
        <taxon>Lipomycetales</taxon>
        <taxon>Lipomycetaceae</taxon>
        <taxon>Lipomyces</taxon>
    </lineage>
</organism>
<dbReference type="SUPFAM" id="SSF50129">
    <property type="entry name" value="GroES-like"/>
    <property type="match status" value="1"/>
</dbReference>
<dbReference type="InterPro" id="IPR011032">
    <property type="entry name" value="GroES-like_sf"/>
</dbReference>
<dbReference type="Gene3D" id="3.90.180.10">
    <property type="entry name" value="Medium-chain alcohol dehydrogenases, catalytic domain"/>
    <property type="match status" value="1"/>
</dbReference>
<evidence type="ECO:0000313" key="9">
    <source>
        <dbReference type="EMBL" id="ODQ72102.1"/>
    </source>
</evidence>
<dbReference type="PANTHER" id="PTHR43161">
    <property type="entry name" value="SORBITOL DEHYDROGENASE"/>
    <property type="match status" value="1"/>
</dbReference>